<feature type="compositionally biased region" description="Polar residues" evidence="1">
    <location>
        <begin position="214"/>
        <end position="223"/>
    </location>
</feature>
<reference evidence="3" key="1">
    <citation type="submission" date="2022-08" db="EMBL/GenBank/DDBJ databases">
        <authorList>
            <person name="Gutierrez-Valencia J."/>
        </authorList>
    </citation>
    <scope>NUCLEOTIDE SEQUENCE</scope>
</reference>
<feature type="region of interest" description="Disordered" evidence="1">
    <location>
        <begin position="284"/>
        <end position="367"/>
    </location>
</feature>
<accession>A0AAV0PFA9</accession>
<feature type="compositionally biased region" description="Acidic residues" evidence="1">
    <location>
        <begin position="348"/>
        <end position="367"/>
    </location>
</feature>
<dbReference type="PANTHER" id="PTHR33623:SF5">
    <property type="entry name" value="HISTONE-LYSINE N-METHYLTRANSFERASE SETD1B-LIKE PROTEIN"/>
    <property type="match status" value="1"/>
</dbReference>
<dbReference type="Proteomes" id="UP001154282">
    <property type="component" value="Unassembled WGS sequence"/>
</dbReference>
<evidence type="ECO:0000313" key="3">
    <source>
        <dbReference type="EMBL" id="CAI0469516.1"/>
    </source>
</evidence>
<comment type="caution">
    <text evidence="3">The sequence shown here is derived from an EMBL/GenBank/DDBJ whole genome shotgun (WGS) entry which is preliminary data.</text>
</comment>
<evidence type="ECO:0000259" key="2">
    <source>
        <dbReference type="Pfam" id="PF14309"/>
    </source>
</evidence>
<feature type="domain" description="DUF4378" evidence="2">
    <location>
        <begin position="472"/>
        <end position="541"/>
    </location>
</feature>
<name>A0AAV0PFA9_9ROSI</name>
<dbReference type="PANTHER" id="PTHR33623">
    <property type="entry name" value="OS04G0572500 PROTEIN"/>
    <property type="match status" value="1"/>
</dbReference>
<dbReference type="EMBL" id="CAMGYJ010000008">
    <property type="protein sequence ID" value="CAI0469516.1"/>
    <property type="molecule type" value="Genomic_DNA"/>
</dbReference>
<protein>
    <recommendedName>
        <fullName evidence="2">DUF4378 domain-containing protein</fullName>
    </recommendedName>
</protein>
<evidence type="ECO:0000256" key="1">
    <source>
        <dbReference type="SAM" id="MobiDB-lite"/>
    </source>
</evidence>
<feature type="region of interest" description="Disordered" evidence="1">
    <location>
        <begin position="184"/>
        <end position="223"/>
    </location>
</feature>
<sequence>MAHPPNQKHLFELLQDDQEPFLLQDYIADRRCQIIRTRVQAKHQYCYSSSSSASLQQPPGAVKKRRPISRNLARSACFLSFSADSPVSGDPRKSPLCFPKSPVIGSPAAAAVRRSKTASLLLEAALRISQKQQQQRSSAKARNGGIFGSLLRRITQGRRKGGKIDGGESGKVSVKDVLRWDFQDSPSAKSSKSKSSSPSLRNGRTGRGGCETTAPGSTGPNSAVWSESTNADLDLDGCSSAGRSSCCLSDEEEMEFVNEIMEFASCDNKQFCESPFRFVLQTSPSSSGCRTPDFSSPAASPIRLKAEGNENGSDGESLKKLKQQAGNEEEAEEEKEQCSPVSVLDPLFADDDDEDDEDDYCDDDQTQDDGFDMECSFAFVQRAKHQLLQKLRRFERLAELDPIELEKLMLEHDDEDEEEEEETEETEEGEDEKSQFVIDELSRSSFQCIPRDMKRLVSDLIDEEERGSIRNNNVSSASEDAAARRVCKRFESWKDVESNTIEMMVEQDFVRSEGEWRGNRDEVSDAAIEIEVAIFGLLAEELAEELLLLTQGGGPLMV</sequence>
<feature type="compositionally biased region" description="Polar residues" evidence="1">
    <location>
        <begin position="284"/>
        <end position="298"/>
    </location>
</feature>
<organism evidence="3 4">
    <name type="scientific">Linum tenue</name>
    <dbReference type="NCBI Taxonomy" id="586396"/>
    <lineage>
        <taxon>Eukaryota</taxon>
        <taxon>Viridiplantae</taxon>
        <taxon>Streptophyta</taxon>
        <taxon>Embryophyta</taxon>
        <taxon>Tracheophyta</taxon>
        <taxon>Spermatophyta</taxon>
        <taxon>Magnoliopsida</taxon>
        <taxon>eudicotyledons</taxon>
        <taxon>Gunneridae</taxon>
        <taxon>Pentapetalae</taxon>
        <taxon>rosids</taxon>
        <taxon>fabids</taxon>
        <taxon>Malpighiales</taxon>
        <taxon>Linaceae</taxon>
        <taxon>Linum</taxon>
    </lineage>
</organism>
<dbReference type="Pfam" id="PF14309">
    <property type="entry name" value="DUF4378"/>
    <property type="match status" value="1"/>
</dbReference>
<evidence type="ECO:0000313" key="4">
    <source>
        <dbReference type="Proteomes" id="UP001154282"/>
    </source>
</evidence>
<gene>
    <name evidence="3" type="ORF">LITE_LOCUS38197</name>
</gene>
<keyword evidence="4" id="KW-1185">Reference proteome</keyword>
<feature type="region of interest" description="Disordered" evidence="1">
    <location>
        <begin position="409"/>
        <end position="435"/>
    </location>
</feature>
<proteinExistence type="predicted"/>
<feature type="compositionally biased region" description="Low complexity" evidence="1">
    <location>
        <begin position="185"/>
        <end position="199"/>
    </location>
</feature>
<dbReference type="InterPro" id="IPR025486">
    <property type="entry name" value="DUF4378"/>
</dbReference>
<feature type="compositionally biased region" description="Acidic residues" evidence="1">
    <location>
        <begin position="412"/>
        <end position="431"/>
    </location>
</feature>
<dbReference type="AlphaFoldDB" id="A0AAV0PFA9"/>